<comment type="caution">
    <text evidence="2">The sequence shown here is derived from an EMBL/GenBank/DDBJ whole genome shotgun (WGS) entry which is preliminary data.</text>
</comment>
<feature type="compositionally biased region" description="Pro residues" evidence="1">
    <location>
        <begin position="60"/>
        <end position="69"/>
    </location>
</feature>
<gene>
    <name evidence="2" type="ORF">PLEPLA_LOCUS44965</name>
</gene>
<dbReference type="AlphaFoldDB" id="A0A9N7VRS7"/>
<organism evidence="2 3">
    <name type="scientific">Pleuronectes platessa</name>
    <name type="common">European plaice</name>
    <dbReference type="NCBI Taxonomy" id="8262"/>
    <lineage>
        <taxon>Eukaryota</taxon>
        <taxon>Metazoa</taxon>
        <taxon>Chordata</taxon>
        <taxon>Craniata</taxon>
        <taxon>Vertebrata</taxon>
        <taxon>Euteleostomi</taxon>
        <taxon>Actinopterygii</taxon>
        <taxon>Neopterygii</taxon>
        <taxon>Teleostei</taxon>
        <taxon>Neoteleostei</taxon>
        <taxon>Acanthomorphata</taxon>
        <taxon>Carangaria</taxon>
        <taxon>Pleuronectiformes</taxon>
        <taxon>Pleuronectoidei</taxon>
        <taxon>Pleuronectidae</taxon>
        <taxon>Pleuronectes</taxon>
    </lineage>
</organism>
<accession>A0A9N7VRS7</accession>
<evidence type="ECO:0000313" key="3">
    <source>
        <dbReference type="Proteomes" id="UP001153269"/>
    </source>
</evidence>
<protein>
    <submittedName>
        <fullName evidence="2">Uncharacterized protein</fullName>
    </submittedName>
</protein>
<dbReference type="Proteomes" id="UP001153269">
    <property type="component" value="Unassembled WGS sequence"/>
</dbReference>
<dbReference type="EMBL" id="CADEAL010004328">
    <property type="protein sequence ID" value="CAB1457161.1"/>
    <property type="molecule type" value="Genomic_DNA"/>
</dbReference>
<evidence type="ECO:0000256" key="1">
    <source>
        <dbReference type="SAM" id="MobiDB-lite"/>
    </source>
</evidence>
<evidence type="ECO:0000313" key="2">
    <source>
        <dbReference type="EMBL" id="CAB1457161.1"/>
    </source>
</evidence>
<sequence>MEKTVIELQTFCLEDNRSTPSTTAAPIERRKDRCIDLQIDSSPLRTPTHPSPSHGTHSRFPPPPQPPRLSPRLPRTAADRENRCIGKKTRNQKEPRRDVRCLCRCVREETGGRSLQTHRAQHDGSAPL</sequence>
<feature type="region of interest" description="Disordered" evidence="1">
    <location>
        <begin position="15"/>
        <end position="97"/>
    </location>
</feature>
<name>A0A9N7VRS7_PLEPL</name>
<reference evidence="2" key="1">
    <citation type="submission" date="2020-03" db="EMBL/GenBank/DDBJ databases">
        <authorList>
            <person name="Weist P."/>
        </authorList>
    </citation>
    <scope>NUCLEOTIDE SEQUENCE</scope>
</reference>
<keyword evidence="3" id="KW-1185">Reference proteome</keyword>
<proteinExistence type="predicted"/>